<dbReference type="GO" id="GO:0005739">
    <property type="term" value="C:mitochondrion"/>
    <property type="evidence" value="ECO:0007669"/>
    <property type="project" value="UniProtKB-ARBA"/>
</dbReference>
<dbReference type="CDD" id="cd18116">
    <property type="entry name" value="ATP-synt_F1_alpha_N"/>
    <property type="match status" value="1"/>
</dbReference>
<dbReference type="Pfam" id="PF02874">
    <property type="entry name" value="ATP-synt_ab_N"/>
    <property type="match status" value="1"/>
</dbReference>
<evidence type="ECO:0000256" key="11">
    <source>
        <dbReference type="RuleBase" id="RU003551"/>
    </source>
</evidence>
<keyword evidence="4 11" id="KW-0547">Nucleotide-binding</keyword>
<dbReference type="Gene3D" id="3.40.50.300">
    <property type="entry name" value="P-loop containing nucleotide triphosphate hydrolases"/>
    <property type="match status" value="1"/>
</dbReference>
<gene>
    <name evidence="14" type="ORF">SO802_035019</name>
</gene>
<evidence type="ECO:0000256" key="4">
    <source>
        <dbReference type="ARBA" id="ARBA00022741"/>
    </source>
</evidence>
<evidence type="ECO:0000313" key="15">
    <source>
        <dbReference type="Proteomes" id="UP001459277"/>
    </source>
</evidence>
<dbReference type="InterPro" id="IPR004100">
    <property type="entry name" value="ATPase_F1/V1/A1_a/bsu_N"/>
</dbReference>
<dbReference type="HAMAP" id="MF_01346">
    <property type="entry name" value="ATP_synth_alpha_bact"/>
    <property type="match status" value="1"/>
</dbReference>
<evidence type="ECO:0000256" key="5">
    <source>
        <dbReference type="ARBA" id="ARBA00022781"/>
    </source>
</evidence>
<dbReference type="Gene3D" id="2.40.30.20">
    <property type="match status" value="1"/>
</dbReference>
<sequence>MEFSPRAAELTTLLESRISNFYTNFQVDEIGRVVSVGDGIARVYGLNEIQAGEMVEFASGVKGIALNLENENVGIVVFGSDTAIKEGDLVKRTGSIVDVPAGKAMLGRVVDALGVPIDGRGALSDHERRRVEVKAPGIIERKSVHEPMQTGLKAVDSLVPIGRGQRELIIGDRQTGKTAIAIDTILNQKQMNSRAASESETLYCVYVAVGQKRSTVAQLVQILSEANALEYSILVAATASDPAPLQFLAPYSGCAMGEYFRDNGMHALIIYDDLSKQAVAYRQMSLLLRRPPGREAFPGDVFYLHSRLLERAAKRSDQTGAGSLTALPVIETQAGDVSAYIPTNVISIRIYSFLLFFFLQFTSSLTVAWCDGLPLSPPFDGNFADPAPEAGMPQEEPGHEIPIPLPPEIPRLDPPLISAQQRFIELQDRFQFYYIGRHQIKDLAELAVKVGRAVQIETDVEAALVLDGYDPGRIRGRISEIRGILFTHPTRALLLSEQTLARYLNEIETNGTRQSAPYMRLVSAIRNSNLIL</sequence>
<dbReference type="InterPro" id="IPR000194">
    <property type="entry name" value="ATPase_F1/V1/A1_a/bsu_nucl-bd"/>
</dbReference>
<evidence type="ECO:0000313" key="14">
    <source>
        <dbReference type="EMBL" id="KAK9982090.1"/>
    </source>
</evidence>
<dbReference type="FunFam" id="2.40.30.20:FF:000001">
    <property type="entry name" value="ATP synthase subunit alpha"/>
    <property type="match status" value="1"/>
</dbReference>
<evidence type="ECO:0000259" key="12">
    <source>
        <dbReference type="Pfam" id="PF00006"/>
    </source>
</evidence>
<keyword evidence="6 11" id="KW-0067">ATP-binding</keyword>
<dbReference type="NCBIfam" id="TIGR00962">
    <property type="entry name" value="atpA"/>
    <property type="match status" value="1"/>
</dbReference>
<dbReference type="EMBL" id="JAZDWU010000154">
    <property type="protein sequence ID" value="KAK9982090.1"/>
    <property type="molecule type" value="Genomic_DNA"/>
</dbReference>
<evidence type="ECO:0000256" key="9">
    <source>
        <dbReference type="ARBA" id="ARBA00023196"/>
    </source>
</evidence>
<dbReference type="CDD" id="cd01132">
    <property type="entry name" value="F1-ATPase_alpha_CD"/>
    <property type="match status" value="1"/>
</dbReference>
<dbReference type="SUPFAM" id="SSF52540">
    <property type="entry name" value="P-loop containing nucleoside triphosphate hydrolases"/>
    <property type="match status" value="1"/>
</dbReference>
<organism evidence="14 15">
    <name type="scientific">Lithocarpus litseifolius</name>
    <dbReference type="NCBI Taxonomy" id="425828"/>
    <lineage>
        <taxon>Eukaryota</taxon>
        <taxon>Viridiplantae</taxon>
        <taxon>Streptophyta</taxon>
        <taxon>Embryophyta</taxon>
        <taxon>Tracheophyta</taxon>
        <taxon>Spermatophyta</taxon>
        <taxon>Magnoliopsida</taxon>
        <taxon>eudicotyledons</taxon>
        <taxon>Gunneridae</taxon>
        <taxon>Pentapetalae</taxon>
        <taxon>rosids</taxon>
        <taxon>fabids</taxon>
        <taxon>Fagales</taxon>
        <taxon>Fagaceae</taxon>
        <taxon>Lithocarpus</taxon>
    </lineage>
</organism>
<evidence type="ECO:0000256" key="10">
    <source>
        <dbReference type="ARBA" id="ARBA00023310"/>
    </source>
</evidence>
<evidence type="ECO:0000256" key="1">
    <source>
        <dbReference type="ARBA" id="ARBA00004370"/>
    </source>
</evidence>
<keyword evidence="3" id="KW-0813">Transport</keyword>
<evidence type="ECO:0000256" key="3">
    <source>
        <dbReference type="ARBA" id="ARBA00022448"/>
    </source>
</evidence>
<evidence type="ECO:0000256" key="2">
    <source>
        <dbReference type="ARBA" id="ARBA00008936"/>
    </source>
</evidence>
<comment type="caution">
    <text evidence="14">The sequence shown here is derived from an EMBL/GenBank/DDBJ whole genome shotgun (WGS) entry which is preliminary data.</text>
</comment>
<feature type="domain" description="ATPase F1/V1/A1 complex alpha/beta subunit N-terminal" evidence="13">
    <location>
        <begin position="27"/>
        <end position="94"/>
    </location>
</feature>
<dbReference type="GO" id="GO:0005524">
    <property type="term" value="F:ATP binding"/>
    <property type="evidence" value="ECO:0007669"/>
    <property type="project" value="UniProtKB-KW"/>
</dbReference>
<dbReference type="FunFam" id="3.40.50.300:FF:002432">
    <property type="entry name" value="ATP synthase subunit alpha, mitochondrial"/>
    <property type="match status" value="1"/>
</dbReference>
<dbReference type="InterPro" id="IPR023366">
    <property type="entry name" value="ATP_synth_asu-like_sf"/>
</dbReference>
<dbReference type="SUPFAM" id="SSF50615">
    <property type="entry name" value="N-terminal domain of alpha and beta subunits of F1 ATP synthase"/>
    <property type="match status" value="1"/>
</dbReference>
<proteinExistence type="inferred from homology"/>
<dbReference type="GO" id="GO:0045259">
    <property type="term" value="C:proton-transporting ATP synthase complex"/>
    <property type="evidence" value="ECO:0007669"/>
    <property type="project" value="UniProtKB-KW"/>
</dbReference>
<keyword evidence="7" id="KW-0406">Ion transport</keyword>
<dbReference type="InterPro" id="IPR033732">
    <property type="entry name" value="ATP_synth_F1_a_nt-bd_dom"/>
</dbReference>
<dbReference type="InterPro" id="IPR027417">
    <property type="entry name" value="P-loop_NTPase"/>
</dbReference>
<evidence type="ECO:0000256" key="6">
    <source>
        <dbReference type="ARBA" id="ARBA00022840"/>
    </source>
</evidence>
<dbReference type="Pfam" id="PF00006">
    <property type="entry name" value="ATP-synt_ab"/>
    <property type="match status" value="1"/>
</dbReference>
<evidence type="ECO:0000256" key="7">
    <source>
        <dbReference type="ARBA" id="ARBA00023065"/>
    </source>
</evidence>
<dbReference type="PANTHER" id="PTHR48082:SF2">
    <property type="entry name" value="ATP SYNTHASE SUBUNIT ALPHA, MITOCHONDRIAL"/>
    <property type="match status" value="1"/>
</dbReference>
<protein>
    <recommendedName>
        <fullName evidence="11">ATP synthase subunit alpha</fullName>
    </recommendedName>
</protein>
<keyword evidence="15" id="KW-1185">Reference proteome</keyword>
<accession>A0AAW2BB44</accession>
<keyword evidence="8" id="KW-0472">Membrane</keyword>
<name>A0AAW2BB44_9ROSI</name>
<reference evidence="14 15" key="1">
    <citation type="submission" date="2024-01" db="EMBL/GenBank/DDBJ databases">
        <title>A telomere-to-telomere, gap-free genome of sweet tea (Lithocarpus litseifolius).</title>
        <authorList>
            <person name="Zhou J."/>
        </authorList>
    </citation>
    <scope>NUCLEOTIDE SEQUENCE [LARGE SCALE GENOMIC DNA]</scope>
    <source>
        <strain evidence="14">Zhou-2022a</strain>
        <tissue evidence="14">Leaf</tissue>
    </source>
</reference>
<keyword evidence="5" id="KW-0375">Hydrogen ion transport</keyword>
<feature type="domain" description="ATPase F1/V1/A1 complex alpha/beta subunit nucleotide-binding" evidence="12">
    <location>
        <begin position="151"/>
        <end position="348"/>
    </location>
</feature>
<evidence type="ECO:0000259" key="13">
    <source>
        <dbReference type="Pfam" id="PF02874"/>
    </source>
</evidence>
<dbReference type="PANTHER" id="PTHR48082">
    <property type="entry name" value="ATP SYNTHASE SUBUNIT ALPHA, MITOCHONDRIAL"/>
    <property type="match status" value="1"/>
</dbReference>
<dbReference type="AlphaFoldDB" id="A0AAW2BB44"/>
<dbReference type="Proteomes" id="UP001459277">
    <property type="component" value="Unassembled WGS sequence"/>
</dbReference>
<dbReference type="InterPro" id="IPR005294">
    <property type="entry name" value="ATP_synth_F1_asu"/>
</dbReference>
<evidence type="ECO:0000256" key="8">
    <source>
        <dbReference type="ARBA" id="ARBA00023136"/>
    </source>
</evidence>
<comment type="subcellular location">
    <subcellularLocation>
        <location evidence="1">Membrane</location>
    </subcellularLocation>
</comment>
<dbReference type="GO" id="GO:0046933">
    <property type="term" value="F:proton-transporting ATP synthase activity, rotational mechanism"/>
    <property type="evidence" value="ECO:0007669"/>
    <property type="project" value="InterPro"/>
</dbReference>
<comment type="function">
    <text evidence="11">Produces ATP from ADP in the presence of a proton gradient across the membrane.</text>
</comment>
<dbReference type="InterPro" id="IPR036121">
    <property type="entry name" value="ATPase_F1/V1/A1_a/bsu_N_sf"/>
</dbReference>
<dbReference type="GO" id="GO:0043531">
    <property type="term" value="F:ADP binding"/>
    <property type="evidence" value="ECO:0007669"/>
    <property type="project" value="TreeGrafter"/>
</dbReference>
<keyword evidence="10 11" id="KW-0066">ATP synthesis</keyword>
<keyword evidence="9 11" id="KW-0139">CF(1)</keyword>
<comment type="similarity">
    <text evidence="2">Belongs to the ATPase alpha/beta chains family.</text>
</comment>